<dbReference type="PRINTS" id="PR00419">
    <property type="entry name" value="ADXRDTASE"/>
</dbReference>
<dbReference type="EMBL" id="BAABHS010000001">
    <property type="protein sequence ID" value="GAA4944772.1"/>
    <property type="molecule type" value="Genomic_DNA"/>
</dbReference>
<name>A0ABP9GIR3_9ACTN</name>
<keyword evidence="2" id="KW-0285">Flavoprotein</keyword>
<sequence length="491" mass="54719">MTEGYRVVPGKQGPKDVVPPGPDVRRVAIIGAGFAGLCMAIRLRRAGIDDFVVYEKADDLGGVWRDNTYPGAGCDVPSVLYSYSFAQNGHWSRSFPLQGEILDYLHACAARFDLARNLRFRTEVTAARYDAAAGLWHISLSDGTEESAQFLVTGVGQLNRPRYPEVPGRHQFLGTSFHSAEWRHDHDLTGRRVAVIGTGPSAVQFVPEVAKQAGRLYVFQRSANWVIPKPDREYGRLALTLLSKVPPARLGLRGAIYLRAETALYWAIRGRRRGKLVEFMAKRHLRSQIPNPALRARLTPGFPIGCKRILISDDWYPTLARENVELVTDPISRIIRTGIDTADGTHRPIDTIIYGTGFLATEFLRPMEITGRDGARLHDVWKDGAAAYLGLTVPAFPNFFMLYGPGTNLGHNSIIYMIESQVEFVLKRVLRGGTHEVTQGQFDAQQSQVEAALQDTAFAADCTSWYKTADGKVTTNWPRRTLTYRMATRRG</sequence>
<dbReference type="InterPro" id="IPR051209">
    <property type="entry name" value="FAD-bind_Monooxygenase_sf"/>
</dbReference>
<evidence type="ECO:0000256" key="4">
    <source>
        <dbReference type="ARBA" id="ARBA00023002"/>
    </source>
</evidence>
<dbReference type="InterPro" id="IPR020946">
    <property type="entry name" value="Flavin_mOase-like"/>
</dbReference>
<evidence type="ECO:0000313" key="5">
    <source>
        <dbReference type="EMBL" id="GAA4944772.1"/>
    </source>
</evidence>
<reference evidence="6" key="1">
    <citation type="journal article" date="2019" name="Int. J. Syst. Evol. Microbiol.">
        <title>The Global Catalogue of Microorganisms (GCM) 10K type strain sequencing project: providing services to taxonomists for standard genome sequencing and annotation.</title>
        <authorList>
            <consortium name="The Broad Institute Genomics Platform"/>
            <consortium name="The Broad Institute Genome Sequencing Center for Infectious Disease"/>
            <person name="Wu L."/>
            <person name="Ma J."/>
        </authorList>
    </citation>
    <scope>NUCLEOTIDE SEQUENCE [LARGE SCALE GENOMIC DNA]</scope>
    <source>
        <strain evidence="6">JCM 17986</strain>
    </source>
</reference>
<keyword evidence="6" id="KW-1185">Reference proteome</keyword>
<dbReference type="Proteomes" id="UP001500466">
    <property type="component" value="Unassembled WGS sequence"/>
</dbReference>
<keyword evidence="3" id="KW-0274">FAD</keyword>
<dbReference type="InterPro" id="IPR036188">
    <property type="entry name" value="FAD/NAD-bd_sf"/>
</dbReference>
<dbReference type="Pfam" id="PF00743">
    <property type="entry name" value="FMO-like"/>
    <property type="match status" value="1"/>
</dbReference>
<gene>
    <name evidence="5" type="ORF">GCM10023205_00460</name>
</gene>
<dbReference type="PANTHER" id="PTHR42877:SF4">
    <property type="entry name" value="FAD_NAD(P)-BINDING DOMAIN-CONTAINING PROTEIN-RELATED"/>
    <property type="match status" value="1"/>
</dbReference>
<evidence type="ECO:0000256" key="1">
    <source>
        <dbReference type="ARBA" id="ARBA00010139"/>
    </source>
</evidence>
<evidence type="ECO:0000256" key="3">
    <source>
        <dbReference type="ARBA" id="ARBA00022827"/>
    </source>
</evidence>
<comment type="similarity">
    <text evidence="1">Belongs to the FAD-binding monooxygenase family.</text>
</comment>
<evidence type="ECO:0000256" key="2">
    <source>
        <dbReference type="ARBA" id="ARBA00022630"/>
    </source>
</evidence>
<dbReference type="Gene3D" id="3.50.50.60">
    <property type="entry name" value="FAD/NAD(P)-binding domain"/>
    <property type="match status" value="2"/>
</dbReference>
<protein>
    <submittedName>
        <fullName evidence="5">NAD(P)/FAD-dependent oxidoreductase</fullName>
    </submittedName>
</protein>
<dbReference type="PANTHER" id="PTHR42877">
    <property type="entry name" value="L-ORNITHINE N(5)-MONOOXYGENASE-RELATED"/>
    <property type="match status" value="1"/>
</dbReference>
<accession>A0ABP9GIR3</accession>
<evidence type="ECO:0000313" key="6">
    <source>
        <dbReference type="Proteomes" id="UP001500466"/>
    </source>
</evidence>
<dbReference type="SUPFAM" id="SSF51905">
    <property type="entry name" value="FAD/NAD(P)-binding domain"/>
    <property type="match status" value="1"/>
</dbReference>
<keyword evidence="4" id="KW-0560">Oxidoreductase</keyword>
<comment type="caution">
    <text evidence="5">The sequence shown here is derived from an EMBL/GenBank/DDBJ whole genome shotgun (WGS) entry which is preliminary data.</text>
</comment>
<organism evidence="5 6">
    <name type="scientific">Yinghuangia aomiensis</name>
    <dbReference type="NCBI Taxonomy" id="676205"/>
    <lineage>
        <taxon>Bacteria</taxon>
        <taxon>Bacillati</taxon>
        <taxon>Actinomycetota</taxon>
        <taxon>Actinomycetes</taxon>
        <taxon>Kitasatosporales</taxon>
        <taxon>Streptomycetaceae</taxon>
        <taxon>Yinghuangia</taxon>
    </lineage>
</organism>
<proteinExistence type="inferred from homology"/>